<accession>A0A371E803</accession>
<dbReference type="Proteomes" id="UP000257109">
    <property type="component" value="Unassembled WGS sequence"/>
</dbReference>
<dbReference type="PANTHER" id="PTHR35317:SF35">
    <property type="entry name" value="DUF4219 DOMAIN-CONTAINING PROTEIN"/>
    <property type="match status" value="1"/>
</dbReference>
<dbReference type="AlphaFoldDB" id="A0A371E803"/>
<organism evidence="1 2">
    <name type="scientific">Mucuna pruriens</name>
    <name type="common">Velvet bean</name>
    <name type="synonym">Dolichos pruriens</name>
    <dbReference type="NCBI Taxonomy" id="157652"/>
    <lineage>
        <taxon>Eukaryota</taxon>
        <taxon>Viridiplantae</taxon>
        <taxon>Streptophyta</taxon>
        <taxon>Embryophyta</taxon>
        <taxon>Tracheophyta</taxon>
        <taxon>Spermatophyta</taxon>
        <taxon>Magnoliopsida</taxon>
        <taxon>eudicotyledons</taxon>
        <taxon>Gunneridae</taxon>
        <taxon>Pentapetalae</taxon>
        <taxon>rosids</taxon>
        <taxon>fabids</taxon>
        <taxon>Fabales</taxon>
        <taxon>Fabaceae</taxon>
        <taxon>Papilionoideae</taxon>
        <taxon>50 kb inversion clade</taxon>
        <taxon>NPAAA clade</taxon>
        <taxon>indigoferoid/millettioid clade</taxon>
        <taxon>Phaseoleae</taxon>
        <taxon>Mucuna</taxon>
    </lineage>
</organism>
<keyword evidence="2" id="KW-1185">Reference proteome</keyword>
<evidence type="ECO:0000313" key="1">
    <source>
        <dbReference type="EMBL" id="RDX62175.1"/>
    </source>
</evidence>
<name>A0A371E803_MUCPR</name>
<dbReference type="Pfam" id="PF14223">
    <property type="entry name" value="Retrotran_gag_2"/>
    <property type="match status" value="1"/>
</dbReference>
<protein>
    <submittedName>
        <fullName evidence="1">Uncharacterized protein</fullName>
    </submittedName>
</protein>
<sequence>MKLILNNTYKAQSHYHKKGKFDSWCKNRKVINDRNKRLKNFYSVGSAGRSREEGEQDVDLKLFIKRDITNNYNIVWFNSKLDGKLDFVLLNLNYYKELMILFKGKTSKLALSKIHQGVYYYVFRKIANGKAAKEVCDILKLSGESPKIKIYLQRREYERYEMSDSKSIKQYLSQVTYLLNRMRIHGEEIPDDKAVDKISCTMPIKFDQVVRIMAFGIGLT</sequence>
<comment type="caution">
    <text evidence="1">The sequence shown here is derived from an EMBL/GenBank/DDBJ whole genome shotgun (WGS) entry which is preliminary data.</text>
</comment>
<gene>
    <name evidence="1" type="ORF">CR513_59513</name>
</gene>
<evidence type="ECO:0000313" key="2">
    <source>
        <dbReference type="Proteomes" id="UP000257109"/>
    </source>
</evidence>
<proteinExistence type="predicted"/>
<dbReference type="EMBL" id="QJKJ01015642">
    <property type="protein sequence ID" value="RDX62175.1"/>
    <property type="molecule type" value="Genomic_DNA"/>
</dbReference>
<reference evidence="1" key="1">
    <citation type="submission" date="2018-05" db="EMBL/GenBank/DDBJ databases">
        <title>Draft genome of Mucuna pruriens seed.</title>
        <authorList>
            <person name="Nnadi N.E."/>
            <person name="Vos R."/>
            <person name="Hasami M.H."/>
            <person name="Devisetty U.K."/>
            <person name="Aguiy J.C."/>
        </authorList>
    </citation>
    <scope>NUCLEOTIDE SEQUENCE [LARGE SCALE GENOMIC DNA]</scope>
    <source>
        <strain evidence="1">JCA_2017</strain>
    </source>
</reference>
<dbReference type="PANTHER" id="PTHR35317">
    <property type="entry name" value="OS04G0629600 PROTEIN"/>
    <property type="match status" value="1"/>
</dbReference>
<feature type="non-terminal residue" evidence="1">
    <location>
        <position position="1"/>
    </location>
</feature>